<evidence type="ECO:0000256" key="1">
    <source>
        <dbReference type="ARBA" id="ARBA00004651"/>
    </source>
</evidence>
<feature type="transmembrane region" description="Helical" evidence="7">
    <location>
        <begin position="12"/>
        <end position="30"/>
    </location>
</feature>
<dbReference type="InterPro" id="IPR045621">
    <property type="entry name" value="BPD_transp_1_N"/>
</dbReference>
<evidence type="ECO:0000313" key="10">
    <source>
        <dbReference type="Proteomes" id="UP001597178"/>
    </source>
</evidence>
<feature type="transmembrane region" description="Helical" evidence="7">
    <location>
        <begin position="134"/>
        <end position="157"/>
    </location>
</feature>
<sequence length="316" mass="34607">MLAYIVKRIVSLIPVLFIVSLAIFLIVHLTPGNPAAVILGLEATEEQVEALSEEMGLNLPIHQQYINWISGVLQGDFGTSYFMDEPVTEAILSHLGPTLSLAILAEIIALIIAIPVGILAAYKRGSVTDQSLMVATLLGMAVPSFLLGLLFMLLFGVQLQWLPVAGYEPLNEGLWAHFQYLIMPAISLGAIQAALVVRMTRSSMLDVLNTNYIKSVRSKGVKEFKLVFKHALRNAFLPILTIIGQSFGTLVAGAVVVETIFNIPGIGQLIINSVERRDFAVIQGVVLFVTLIYVFVNLIVDLLYGVIDPRVRLERK</sequence>
<dbReference type="Gene3D" id="1.10.3720.10">
    <property type="entry name" value="MetI-like"/>
    <property type="match status" value="1"/>
</dbReference>
<feature type="domain" description="ABC transmembrane type-1" evidence="8">
    <location>
        <begin position="95"/>
        <end position="304"/>
    </location>
</feature>
<evidence type="ECO:0000256" key="5">
    <source>
        <dbReference type="ARBA" id="ARBA00022989"/>
    </source>
</evidence>
<evidence type="ECO:0000256" key="4">
    <source>
        <dbReference type="ARBA" id="ARBA00022692"/>
    </source>
</evidence>
<evidence type="ECO:0000256" key="3">
    <source>
        <dbReference type="ARBA" id="ARBA00022475"/>
    </source>
</evidence>
<feature type="transmembrane region" description="Helical" evidence="7">
    <location>
        <begin position="235"/>
        <end position="261"/>
    </location>
</feature>
<proteinExistence type="inferred from homology"/>
<reference evidence="10" key="1">
    <citation type="journal article" date="2019" name="Int. J. Syst. Evol. Microbiol.">
        <title>The Global Catalogue of Microorganisms (GCM) 10K type strain sequencing project: providing services to taxonomists for standard genome sequencing and annotation.</title>
        <authorList>
            <consortium name="The Broad Institute Genomics Platform"/>
            <consortium name="The Broad Institute Genome Sequencing Center for Infectious Disease"/>
            <person name="Wu L."/>
            <person name="Ma J."/>
        </authorList>
    </citation>
    <scope>NUCLEOTIDE SEQUENCE [LARGE SCALE GENOMIC DNA]</scope>
    <source>
        <strain evidence="10">CCUG 54822</strain>
    </source>
</reference>
<dbReference type="PANTHER" id="PTHR43163:SF6">
    <property type="entry name" value="DIPEPTIDE TRANSPORT SYSTEM PERMEASE PROTEIN DPPB-RELATED"/>
    <property type="match status" value="1"/>
</dbReference>
<dbReference type="PANTHER" id="PTHR43163">
    <property type="entry name" value="DIPEPTIDE TRANSPORT SYSTEM PERMEASE PROTEIN DPPB-RELATED"/>
    <property type="match status" value="1"/>
</dbReference>
<keyword evidence="2 7" id="KW-0813">Transport</keyword>
<dbReference type="Pfam" id="PF19300">
    <property type="entry name" value="BPD_transp_1_N"/>
    <property type="match status" value="1"/>
</dbReference>
<name>A0ABW3ZPQ8_9BACI</name>
<gene>
    <name evidence="9" type="ORF">ACFQ4A_00310</name>
</gene>
<dbReference type="Proteomes" id="UP001597178">
    <property type="component" value="Unassembled WGS sequence"/>
</dbReference>
<accession>A0ABW3ZPQ8</accession>
<dbReference type="RefSeq" id="WP_382396812.1">
    <property type="nucleotide sequence ID" value="NZ_JBHTNH010000001.1"/>
</dbReference>
<evidence type="ECO:0000256" key="6">
    <source>
        <dbReference type="ARBA" id="ARBA00023136"/>
    </source>
</evidence>
<comment type="caution">
    <text evidence="9">The sequence shown here is derived from an EMBL/GenBank/DDBJ whole genome shotgun (WGS) entry which is preliminary data.</text>
</comment>
<dbReference type="EMBL" id="JBHTNH010000001">
    <property type="protein sequence ID" value="MFD1360113.1"/>
    <property type="molecule type" value="Genomic_DNA"/>
</dbReference>
<evidence type="ECO:0000256" key="7">
    <source>
        <dbReference type="RuleBase" id="RU363032"/>
    </source>
</evidence>
<organism evidence="9 10">
    <name type="scientific">Lentibacillus salinarum</name>
    <dbReference type="NCBI Taxonomy" id="446820"/>
    <lineage>
        <taxon>Bacteria</taxon>
        <taxon>Bacillati</taxon>
        <taxon>Bacillota</taxon>
        <taxon>Bacilli</taxon>
        <taxon>Bacillales</taxon>
        <taxon>Bacillaceae</taxon>
        <taxon>Lentibacillus</taxon>
    </lineage>
</organism>
<keyword evidence="10" id="KW-1185">Reference proteome</keyword>
<feature type="transmembrane region" description="Helical" evidence="7">
    <location>
        <begin position="177"/>
        <end position="197"/>
    </location>
</feature>
<dbReference type="PROSITE" id="PS50928">
    <property type="entry name" value="ABC_TM1"/>
    <property type="match status" value="1"/>
</dbReference>
<evidence type="ECO:0000259" key="8">
    <source>
        <dbReference type="PROSITE" id="PS50928"/>
    </source>
</evidence>
<evidence type="ECO:0000256" key="2">
    <source>
        <dbReference type="ARBA" id="ARBA00022448"/>
    </source>
</evidence>
<comment type="subcellular location">
    <subcellularLocation>
        <location evidence="1 7">Cell membrane</location>
        <topology evidence="1 7">Multi-pass membrane protein</topology>
    </subcellularLocation>
</comment>
<protein>
    <submittedName>
        <fullName evidence="9">ABC transporter permease</fullName>
    </submittedName>
</protein>
<dbReference type="SUPFAM" id="SSF161098">
    <property type="entry name" value="MetI-like"/>
    <property type="match status" value="1"/>
</dbReference>
<dbReference type="Pfam" id="PF00528">
    <property type="entry name" value="BPD_transp_1"/>
    <property type="match status" value="1"/>
</dbReference>
<keyword evidence="5 7" id="KW-1133">Transmembrane helix</keyword>
<dbReference type="InterPro" id="IPR035906">
    <property type="entry name" value="MetI-like_sf"/>
</dbReference>
<keyword evidence="4 7" id="KW-0812">Transmembrane</keyword>
<comment type="similarity">
    <text evidence="7">Belongs to the binding-protein-dependent transport system permease family.</text>
</comment>
<dbReference type="CDD" id="cd06261">
    <property type="entry name" value="TM_PBP2"/>
    <property type="match status" value="1"/>
</dbReference>
<feature type="transmembrane region" description="Helical" evidence="7">
    <location>
        <begin position="101"/>
        <end position="122"/>
    </location>
</feature>
<dbReference type="InterPro" id="IPR000515">
    <property type="entry name" value="MetI-like"/>
</dbReference>
<feature type="transmembrane region" description="Helical" evidence="7">
    <location>
        <begin position="281"/>
        <end position="307"/>
    </location>
</feature>
<evidence type="ECO:0000313" key="9">
    <source>
        <dbReference type="EMBL" id="MFD1360113.1"/>
    </source>
</evidence>
<keyword evidence="6 7" id="KW-0472">Membrane</keyword>
<keyword evidence="3" id="KW-1003">Cell membrane</keyword>